<gene>
    <name evidence="1" type="ORF">UFOPK3564_02389</name>
</gene>
<proteinExistence type="predicted"/>
<sequence length="144" mass="15594">MIEITRSRDVPGTPEDVAAVVTDLEGWPSWFALHKGWSGPIPTTAARGVTFKHKVRVLGLNGEVKWEVVELDVPSRFVLKGKGPSRSNMGVDFRVTPRDGGSTVAFTATIGGLAIKPVEGMLKGWIEVRADRTLDGLERVLSAD</sequence>
<dbReference type="AlphaFoldDB" id="A0A6J7IMD6"/>
<dbReference type="SUPFAM" id="SSF55961">
    <property type="entry name" value="Bet v1-like"/>
    <property type="match status" value="1"/>
</dbReference>
<dbReference type="InterPro" id="IPR019587">
    <property type="entry name" value="Polyketide_cyclase/dehydratase"/>
</dbReference>
<dbReference type="EMBL" id="CAFBMK010000166">
    <property type="protein sequence ID" value="CAB4931287.1"/>
    <property type="molecule type" value="Genomic_DNA"/>
</dbReference>
<protein>
    <submittedName>
        <fullName evidence="1">Unannotated protein</fullName>
    </submittedName>
</protein>
<accession>A0A6J7IMD6</accession>
<dbReference type="Pfam" id="PF10604">
    <property type="entry name" value="Polyketide_cyc2"/>
    <property type="match status" value="1"/>
</dbReference>
<dbReference type="CDD" id="cd07812">
    <property type="entry name" value="SRPBCC"/>
    <property type="match status" value="1"/>
</dbReference>
<organism evidence="1">
    <name type="scientific">freshwater metagenome</name>
    <dbReference type="NCBI Taxonomy" id="449393"/>
    <lineage>
        <taxon>unclassified sequences</taxon>
        <taxon>metagenomes</taxon>
        <taxon>ecological metagenomes</taxon>
    </lineage>
</organism>
<dbReference type="InterPro" id="IPR023393">
    <property type="entry name" value="START-like_dom_sf"/>
</dbReference>
<name>A0A6J7IMD6_9ZZZZ</name>
<dbReference type="Gene3D" id="3.30.530.20">
    <property type="match status" value="1"/>
</dbReference>
<evidence type="ECO:0000313" key="1">
    <source>
        <dbReference type="EMBL" id="CAB4931287.1"/>
    </source>
</evidence>
<reference evidence="1" key="1">
    <citation type="submission" date="2020-05" db="EMBL/GenBank/DDBJ databases">
        <authorList>
            <person name="Chiriac C."/>
            <person name="Salcher M."/>
            <person name="Ghai R."/>
            <person name="Kavagutti S V."/>
        </authorList>
    </citation>
    <scope>NUCLEOTIDE SEQUENCE</scope>
</reference>